<protein>
    <recommendedName>
        <fullName evidence="12">Mitogen-activated protein kinase kinase kinase</fullName>
    </recommendedName>
</protein>
<comment type="similarity">
    <text evidence="1">Belongs to the protein kinase superfamily. STE Ser/Thr protein kinase family. MAP kinase kinase kinase subfamily.</text>
</comment>
<name>A0AA36G724_9BILA</name>
<keyword evidence="4" id="KW-0547">Nucleotide-binding</keyword>
<feature type="region of interest" description="Disordered" evidence="7">
    <location>
        <begin position="580"/>
        <end position="602"/>
    </location>
</feature>
<feature type="compositionally biased region" description="Pro residues" evidence="7">
    <location>
        <begin position="589"/>
        <end position="600"/>
    </location>
</feature>
<evidence type="ECO:0000313" key="10">
    <source>
        <dbReference type="EMBL" id="CAJ0578101.1"/>
    </source>
</evidence>
<evidence type="ECO:0000256" key="4">
    <source>
        <dbReference type="ARBA" id="ARBA00022741"/>
    </source>
</evidence>
<proteinExistence type="inferred from homology"/>
<evidence type="ECO:0000256" key="5">
    <source>
        <dbReference type="ARBA" id="ARBA00022777"/>
    </source>
</evidence>
<dbReference type="InterPro" id="IPR005018">
    <property type="entry name" value="DOMON_domain"/>
</dbReference>
<feature type="compositionally biased region" description="Low complexity" evidence="7">
    <location>
        <begin position="527"/>
        <end position="536"/>
    </location>
</feature>
<evidence type="ECO:0008006" key="12">
    <source>
        <dbReference type="Google" id="ProtNLM"/>
    </source>
</evidence>
<keyword evidence="6" id="KW-0067">ATP-binding</keyword>
<dbReference type="PROSITE" id="PS50011">
    <property type="entry name" value="PROTEIN_KINASE_DOM"/>
    <property type="match status" value="1"/>
</dbReference>
<feature type="compositionally biased region" description="Polar residues" evidence="7">
    <location>
        <begin position="504"/>
        <end position="516"/>
    </location>
</feature>
<dbReference type="InterPro" id="IPR000719">
    <property type="entry name" value="Prot_kinase_dom"/>
</dbReference>
<feature type="region of interest" description="Disordered" evidence="7">
    <location>
        <begin position="400"/>
        <end position="422"/>
    </location>
</feature>
<keyword evidence="2" id="KW-0723">Serine/threonine-protein kinase</keyword>
<sequence>MKAIDQTDLQKEFEYLVRYGTSHPNIVKTYGLVEDPVDGKGLVMEYISGGTLDALFQNKDLSYKIDHICSWMAQVSSAVAHMHEHNVIHRDLKPINMLLDPSYTHVKVCDFGFARVLDQAMSLRTGSWFWMAPEVMISGEYDSKCDVFSLGIVLWQLVAREKPFSELRRVNEIEYMQLVGKENRRPRKLNCITELEELMEWCWDPASQTRPNSAYVRDVFTDLCKIYPEGLIPPMEISDSDRLHPPVGAFLGQNYLETSIACNEELLSRSRKRDSVIDFLMSSRKTMQRMEPPADIPRLDRPILTSIQHEMSRHSELPMYGDHEVLMPAVPDHLPPNELEESYRTSEDAEQEEVVAGEAHNNINTLSPEATHVHFGSTTILSGKTPLGSQTSLYTTLDQSKSSEISNGHANGIFKVEDPGTRPQDRLQFTTTDNQQVEIEFDPYPLVRPAGLTTSAPQLGTETPVGYANTPSPRHSYISLVTSPGTMIQVTGKPFDSPVRQESPKTPSPITSTVAPSKSYAEFRNQSTSSNETSTSGKYRIDPTFYTYRRPEVQAVQERPAPLTVKPVLVVPVVEKKPLSAQSSTEEWPAPPVPVPPTTPSTPSTVALTRFTDFAVIEKVLNELPDEPEAQPEPENTMIEAADVDRLTEKERKIYLQQFEQPTNKPNQRIQNRILKYETYTTPPRPGAEISNKKETDSYINLTKSVKVSREGGYRSVANAQSANPCSFESGAIASNWSVANGILYVNFVNKNLATSQWTGLAFGDLTGNLEAVIFKVQNYQGILSTGLLSNSGSVISLDQQPDVEPIFLNYNSNRLTAEFQRPVTASGTRSVSLDNCVTWNFISASPMNADGSLGAAAAGKSTSVCPNQCNQPQAQAAQARNYYLNPVPERALYNNRESSRFNGLYEQNGIELNQ</sequence>
<reference evidence="10" key="1">
    <citation type="submission" date="2023-06" db="EMBL/GenBank/DDBJ databases">
        <authorList>
            <person name="Delattre M."/>
        </authorList>
    </citation>
    <scope>NUCLEOTIDE SEQUENCE</scope>
    <source>
        <strain evidence="10">AF72</strain>
    </source>
</reference>
<dbReference type="PANTHER" id="PTHR46716">
    <property type="entry name" value="MITOGEN-ACTIVATED PROTEIN KINASE KINASE KINASE 7"/>
    <property type="match status" value="1"/>
</dbReference>
<gene>
    <name evidence="10" type="ORF">MSPICULIGERA_LOCUS16364</name>
</gene>
<feature type="domain" description="Protein kinase" evidence="8">
    <location>
        <begin position="1"/>
        <end position="221"/>
    </location>
</feature>
<dbReference type="Gene3D" id="1.10.510.10">
    <property type="entry name" value="Transferase(Phosphotransferase) domain 1"/>
    <property type="match status" value="1"/>
</dbReference>
<evidence type="ECO:0000259" key="9">
    <source>
        <dbReference type="PROSITE" id="PS50836"/>
    </source>
</evidence>
<dbReference type="SUPFAM" id="SSF56112">
    <property type="entry name" value="Protein kinase-like (PK-like)"/>
    <property type="match status" value="1"/>
</dbReference>
<dbReference type="Pfam" id="PF03351">
    <property type="entry name" value="DOMON"/>
    <property type="match status" value="1"/>
</dbReference>
<evidence type="ECO:0000256" key="3">
    <source>
        <dbReference type="ARBA" id="ARBA00022679"/>
    </source>
</evidence>
<dbReference type="GO" id="GO:0005524">
    <property type="term" value="F:ATP binding"/>
    <property type="evidence" value="ECO:0007669"/>
    <property type="project" value="UniProtKB-KW"/>
</dbReference>
<dbReference type="EMBL" id="CATQJA010002653">
    <property type="protein sequence ID" value="CAJ0578101.1"/>
    <property type="molecule type" value="Genomic_DNA"/>
</dbReference>
<feature type="region of interest" description="Disordered" evidence="7">
    <location>
        <begin position="495"/>
        <end position="538"/>
    </location>
</feature>
<dbReference type="GO" id="GO:0006955">
    <property type="term" value="P:immune response"/>
    <property type="evidence" value="ECO:0007669"/>
    <property type="project" value="TreeGrafter"/>
</dbReference>
<keyword evidence="5" id="KW-0418">Kinase</keyword>
<evidence type="ECO:0000256" key="2">
    <source>
        <dbReference type="ARBA" id="ARBA00022527"/>
    </source>
</evidence>
<keyword evidence="3" id="KW-0808">Transferase</keyword>
<feature type="domain" description="DOMON" evidence="9">
    <location>
        <begin position="731"/>
        <end position="847"/>
    </location>
</feature>
<feature type="compositionally biased region" description="Polar residues" evidence="7">
    <location>
        <begin position="400"/>
        <end position="409"/>
    </location>
</feature>
<dbReference type="GO" id="GO:0019899">
    <property type="term" value="F:enzyme binding"/>
    <property type="evidence" value="ECO:0007669"/>
    <property type="project" value="UniProtKB-ARBA"/>
</dbReference>
<keyword evidence="11" id="KW-1185">Reference proteome</keyword>
<dbReference type="GO" id="GO:0043123">
    <property type="term" value="P:positive regulation of canonical NF-kappaB signal transduction"/>
    <property type="evidence" value="ECO:0007669"/>
    <property type="project" value="TreeGrafter"/>
</dbReference>
<feature type="non-terminal residue" evidence="10">
    <location>
        <position position="1"/>
    </location>
</feature>
<evidence type="ECO:0000259" key="8">
    <source>
        <dbReference type="PROSITE" id="PS50011"/>
    </source>
</evidence>
<evidence type="ECO:0000313" key="11">
    <source>
        <dbReference type="Proteomes" id="UP001177023"/>
    </source>
</evidence>
<dbReference type="PROSITE" id="PS00108">
    <property type="entry name" value="PROTEIN_KINASE_ST"/>
    <property type="match status" value="1"/>
</dbReference>
<evidence type="ECO:0000256" key="6">
    <source>
        <dbReference type="ARBA" id="ARBA00022840"/>
    </source>
</evidence>
<dbReference type="Proteomes" id="UP001177023">
    <property type="component" value="Unassembled WGS sequence"/>
</dbReference>
<dbReference type="AlphaFoldDB" id="A0AA36G724"/>
<dbReference type="SMART" id="SM00220">
    <property type="entry name" value="S_TKc"/>
    <property type="match status" value="1"/>
</dbReference>
<evidence type="ECO:0000256" key="7">
    <source>
        <dbReference type="SAM" id="MobiDB-lite"/>
    </source>
</evidence>
<dbReference type="GO" id="GO:0007254">
    <property type="term" value="P:JNK cascade"/>
    <property type="evidence" value="ECO:0007669"/>
    <property type="project" value="TreeGrafter"/>
</dbReference>
<dbReference type="InterPro" id="IPR008271">
    <property type="entry name" value="Ser/Thr_kinase_AS"/>
</dbReference>
<dbReference type="PROSITE" id="PS50836">
    <property type="entry name" value="DOMON"/>
    <property type="match status" value="1"/>
</dbReference>
<accession>A0AA36G724</accession>
<dbReference type="Pfam" id="PF00069">
    <property type="entry name" value="Pkinase"/>
    <property type="match status" value="1"/>
</dbReference>
<comment type="caution">
    <text evidence="10">The sequence shown here is derived from an EMBL/GenBank/DDBJ whole genome shotgun (WGS) entry which is preliminary data.</text>
</comment>
<dbReference type="InterPro" id="IPR011009">
    <property type="entry name" value="Kinase-like_dom_sf"/>
</dbReference>
<dbReference type="PANTHER" id="PTHR46716:SF1">
    <property type="entry name" value="MITOGEN-ACTIVATED PROTEIN KINASE KINASE KINASE 7"/>
    <property type="match status" value="1"/>
</dbReference>
<dbReference type="GO" id="GO:0004709">
    <property type="term" value="F:MAP kinase kinase kinase activity"/>
    <property type="evidence" value="ECO:0007669"/>
    <property type="project" value="TreeGrafter"/>
</dbReference>
<evidence type="ECO:0000256" key="1">
    <source>
        <dbReference type="ARBA" id="ARBA00006529"/>
    </source>
</evidence>
<organism evidence="10 11">
    <name type="scientific">Mesorhabditis spiculigera</name>
    <dbReference type="NCBI Taxonomy" id="96644"/>
    <lineage>
        <taxon>Eukaryota</taxon>
        <taxon>Metazoa</taxon>
        <taxon>Ecdysozoa</taxon>
        <taxon>Nematoda</taxon>
        <taxon>Chromadorea</taxon>
        <taxon>Rhabditida</taxon>
        <taxon>Rhabditina</taxon>
        <taxon>Rhabditomorpha</taxon>
        <taxon>Rhabditoidea</taxon>
        <taxon>Rhabditidae</taxon>
        <taxon>Mesorhabditinae</taxon>
        <taxon>Mesorhabditis</taxon>
    </lineage>
</organism>